<sequence length="845" mass="97670">MIKLKSSLNFRGFPEKNEIRYFDGEEKSLEIEDFEAIWSLLNIYRLEDSKELTFELEQWKARYEINQTDFDELNDFLLVNGFLVKESIYSDDPENIRNFNYFSVYDHSSEANTLMKKIENLHIVVIGTGTVGSSLILTLSKLGVKKFSIIDHDIVEKKNIKAQFLFELSDVDKYKVDVIKEKLKTIDPFCKVNAYNKRIENITEFSDLELGSFDYIFGCFDNSTEVLHKGLAKEAQLSKAKYILLGYFNDSTIANDITSDQGMDILTTSYSNYSHYFISDNRGTIIQSMAGCMLVAKILMDDLLGKKSSSHISLRLSEMGNTKLFEEVSSNSNDLFMGNLSHIMPLKEEEIRRKLTYIQNCLSVSVDIPNHLELEVLAMYQVFDLLISTGSIEDYGLGGVYDDFLQLVEFLDQSEEDSTVYISEQLQEQYLDLVRNIQVPGHAFTNIFEALNSINSIESYEDRMKLQKDCHFSIIEEGERLISFFKQVKNKFATIPLEHYYQETLGIGEEKVNAVDKVLHHHLEELVPLIGRTLFPSEDDDLVNIDYLYKSLEYKEVFGEIEKAGAMLIGSLNRKYKNPFITEHIKMMFSGNHIKIVDASKNHGINRNYYFPHLKLNKMILSYAGSLESFFILCHELGHSYYNKMYNSSFYNDSRTLLNETLAYLFELFCVTSIMEDTSLDEPTKEKIHHQYLFRLNKIVLSQYSIYQLESELVSYLSEHGDLTLKDYLAIQKDLDTTSTPDSVQFTNQEYTHMNALLNTPFIFGFKDHITSPLAYLLAFSLLTKYKGKENMLDLSIKSALEENEISVEQFITKVLEHEENFEEVISHGIDALKNFINQPQYVCN</sequence>
<dbReference type="InterPro" id="IPR042088">
    <property type="entry name" value="OligoPept_F_C"/>
</dbReference>
<dbReference type="Pfam" id="PF00899">
    <property type="entry name" value="ThiF"/>
    <property type="match status" value="1"/>
</dbReference>
<protein>
    <submittedName>
        <fullName evidence="2">ThiF family adenylyltransferase</fullName>
    </submittedName>
</protein>
<keyword evidence="2" id="KW-0808">Transferase</keyword>
<dbReference type="InterPro" id="IPR045886">
    <property type="entry name" value="ThiF/MoeB/HesA"/>
</dbReference>
<dbReference type="PANTHER" id="PTHR10953:SF6">
    <property type="entry name" value="NEDD8-ACTIVATING ENZYME E1 CATALYTIC SUBUNIT"/>
    <property type="match status" value="1"/>
</dbReference>
<dbReference type="SUPFAM" id="SSF69572">
    <property type="entry name" value="Activating enzymes of the ubiquitin-like proteins"/>
    <property type="match status" value="1"/>
</dbReference>
<dbReference type="Proteomes" id="UP001389717">
    <property type="component" value="Unassembled WGS sequence"/>
</dbReference>
<keyword evidence="3" id="KW-1185">Reference proteome</keyword>
<dbReference type="GO" id="GO:0016779">
    <property type="term" value="F:nucleotidyltransferase activity"/>
    <property type="evidence" value="ECO:0007669"/>
    <property type="project" value="UniProtKB-KW"/>
</dbReference>
<evidence type="ECO:0000313" key="3">
    <source>
        <dbReference type="Proteomes" id="UP001389717"/>
    </source>
</evidence>
<comment type="caution">
    <text evidence="2">The sequence shown here is derived from an EMBL/GenBank/DDBJ whole genome shotgun (WGS) entry which is preliminary data.</text>
</comment>
<accession>A0ABU9K4A5</accession>
<dbReference type="CDD" id="cd01483">
    <property type="entry name" value="E1_enzyme_family"/>
    <property type="match status" value="1"/>
</dbReference>
<gene>
    <name evidence="2" type="ORF">AAEO50_01400</name>
</gene>
<proteinExistence type="predicted"/>
<dbReference type="PANTHER" id="PTHR10953">
    <property type="entry name" value="UBIQUITIN-ACTIVATING ENZYME E1"/>
    <property type="match status" value="1"/>
</dbReference>
<dbReference type="SUPFAM" id="SSF55486">
    <property type="entry name" value="Metalloproteases ('zincins'), catalytic domain"/>
    <property type="match status" value="1"/>
</dbReference>
<evidence type="ECO:0000259" key="1">
    <source>
        <dbReference type="Pfam" id="PF00899"/>
    </source>
</evidence>
<evidence type="ECO:0000313" key="2">
    <source>
        <dbReference type="EMBL" id="MEL3970920.1"/>
    </source>
</evidence>
<name>A0ABU9K4A5_9BACI</name>
<feature type="domain" description="THIF-type NAD/FAD binding fold" evidence="1">
    <location>
        <begin position="114"/>
        <end position="223"/>
    </location>
</feature>
<dbReference type="RefSeq" id="WP_341979617.1">
    <property type="nucleotide sequence ID" value="NZ_JBBYAF010000002.1"/>
</dbReference>
<organism evidence="2 3">
    <name type="scientific">Rossellomorea oryzaecorticis</name>
    <dbReference type="NCBI Taxonomy" id="1396505"/>
    <lineage>
        <taxon>Bacteria</taxon>
        <taxon>Bacillati</taxon>
        <taxon>Bacillota</taxon>
        <taxon>Bacilli</taxon>
        <taxon>Bacillales</taxon>
        <taxon>Bacillaceae</taxon>
        <taxon>Rossellomorea</taxon>
    </lineage>
</organism>
<dbReference type="EMBL" id="JBBYAF010000002">
    <property type="protein sequence ID" value="MEL3970920.1"/>
    <property type="molecule type" value="Genomic_DNA"/>
</dbReference>
<reference evidence="2 3" key="1">
    <citation type="submission" date="2024-04" db="EMBL/GenBank/DDBJ databases">
        <title>Bacillus oryzaecorticis sp. nov., a moderately halophilic bacterium isolated from rice husks.</title>
        <authorList>
            <person name="Zhu H.-S."/>
        </authorList>
    </citation>
    <scope>NUCLEOTIDE SEQUENCE [LARGE SCALE GENOMIC DNA]</scope>
    <source>
        <strain evidence="2 3">ZC255</strain>
    </source>
</reference>
<dbReference type="Gene3D" id="3.40.50.720">
    <property type="entry name" value="NAD(P)-binding Rossmann-like Domain"/>
    <property type="match status" value="1"/>
</dbReference>
<dbReference type="InterPro" id="IPR000594">
    <property type="entry name" value="ThiF_NAD_FAD-bd"/>
</dbReference>
<dbReference type="InterPro" id="IPR035985">
    <property type="entry name" value="Ubiquitin-activating_enz"/>
</dbReference>
<keyword evidence="2" id="KW-0548">Nucleotidyltransferase</keyword>
<dbReference type="Gene3D" id="1.10.1370.20">
    <property type="entry name" value="Oligoendopeptidase f, C-terminal domain"/>
    <property type="match status" value="1"/>
</dbReference>